<evidence type="ECO:0000313" key="7">
    <source>
        <dbReference type="Proteomes" id="UP000030377"/>
    </source>
</evidence>
<dbReference type="InterPro" id="IPR016171">
    <property type="entry name" value="Vanillyl_alc_oxidase_C-sub2"/>
</dbReference>
<dbReference type="AlphaFoldDB" id="A0A0A3XHI8"/>
<dbReference type="PROSITE" id="PS51387">
    <property type="entry name" value="FAD_PCMH"/>
    <property type="match status" value="1"/>
</dbReference>
<dbReference type="InterPro" id="IPR016167">
    <property type="entry name" value="FAD-bd_PCMH_sub1"/>
</dbReference>
<dbReference type="FunFam" id="3.30.43.10:FF:000024">
    <property type="entry name" value="FAD dependent oxidoreductase"/>
    <property type="match status" value="1"/>
</dbReference>
<dbReference type="FunFam" id="3.30.465.10:FF:000001">
    <property type="entry name" value="D-2-hydroxyglutarate dehydrogenase, mitochondrial"/>
    <property type="match status" value="1"/>
</dbReference>
<dbReference type="InterPro" id="IPR016164">
    <property type="entry name" value="FAD-linked_Oxase-like_C"/>
</dbReference>
<dbReference type="InterPro" id="IPR006094">
    <property type="entry name" value="Oxid_FAD_bind_N"/>
</dbReference>
<comment type="similarity">
    <text evidence="2">Belongs to the FAD-binding oxidoreductase/transferase type 4 family.</text>
</comment>
<feature type="domain" description="FAD-binding PCMH-type" evidence="5">
    <location>
        <begin position="46"/>
        <end position="225"/>
    </location>
</feature>
<evidence type="ECO:0000256" key="3">
    <source>
        <dbReference type="ARBA" id="ARBA00022630"/>
    </source>
</evidence>
<dbReference type="RefSeq" id="WP_028158153.1">
    <property type="nucleotide sequence ID" value="NZ_JANUDC010000001.1"/>
</dbReference>
<sequence length="475" mass="50447">MNVNKSATPPLAPELIEQFRKIVGDRHAITDAADIEAYVTEERNLFHGRSPLVLRPGSTAEVSAICKLASAHGIALVPQGGNTGLVGGQTPHNGEVVVSLRRLDKIREVDTASNTMTCEAGVVLQVAQQKAADADRLFPLSLGAEGSCTIGGNLSTNAGGTAALAYGVAREMALGLEVVLADGRVLNVLSKLKKDNTGYNLHNLFIGAEGTLGIITAATLKLFPKPRAVETAFVGLKSPAAALKLLTIAQGEAANALTSFELLSEMAVDFSVRHGIDVRDPLEAKHPWYVLMELSSPGDDARTPLETILTRAMEDEIVDDAVIAANLTQRNGFWKLREEMSSAQKPEGGSIKHDISVPVAAVPAFIDEANAAVVKLIPGARPVPFGHLGDGNLHYNVSEPIGANTADYLARWHEMNAVVFEIVLRMGGSISAEHGIGVLKRDELPEVKDKTAIELMRAIKAMLDPLGIMNPGKVL</sequence>
<evidence type="ECO:0000256" key="4">
    <source>
        <dbReference type="ARBA" id="ARBA00022827"/>
    </source>
</evidence>
<dbReference type="InterPro" id="IPR016169">
    <property type="entry name" value="FAD-bd_PCMH_sub2"/>
</dbReference>
<dbReference type="PANTHER" id="PTHR43716">
    <property type="entry name" value="D-2-HYDROXYGLUTARATE DEHYDROGENASE, MITOCHONDRIAL"/>
    <property type="match status" value="1"/>
</dbReference>
<comment type="caution">
    <text evidence="6">The sequence shown here is derived from an EMBL/GenBank/DDBJ whole genome shotgun (WGS) entry which is preliminary data.</text>
</comment>
<dbReference type="PANTHER" id="PTHR43716:SF2">
    <property type="entry name" value="BLL6224 PROTEIN"/>
    <property type="match status" value="1"/>
</dbReference>
<evidence type="ECO:0000256" key="2">
    <source>
        <dbReference type="ARBA" id="ARBA00008000"/>
    </source>
</evidence>
<dbReference type="SUPFAM" id="SSF56176">
    <property type="entry name" value="FAD-binding/transporter-associated domain-like"/>
    <property type="match status" value="1"/>
</dbReference>
<dbReference type="Pfam" id="PF01565">
    <property type="entry name" value="FAD_binding_4"/>
    <property type="match status" value="1"/>
</dbReference>
<evidence type="ECO:0000256" key="1">
    <source>
        <dbReference type="ARBA" id="ARBA00001974"/>
    </source>
</evidence>
<accession>A0A0A3XHI8</accession>
<dbReference type="STRING" id="375.BKD09_RS38085"/>
<dbReference type="Gene3D" id="3.30.70.2740">
    <property type="match status" value="1"/>
</dbReference>
<comment type="cofactor">
    <cofactor evidence="1">
        <name>FAD</name>
        <dbReference type="ChEBI" id="CHEBI:57692"/>
    </cofactor>
</comment>
<dbReference type="InterPro" id="IPR016166">
    <property type="entry name" value="FAD-bd_PCMH"/>
</dbReference>
<dbReference type="Gene3D" id="3.30.70.2190">
    <property type="match status" value="1"/>
</dbReference>
<dbReference type="GO" id="GO:0071949">
    <property type="term" value="F:FAD binding"/>
    <property type="evidence" value="ECO:0007669"/>
    <property type="project" value="InterPro"/>
</dbReference>
<organism evidence="6 7">
    <name type="scientific">Bradyrhizobium japonicum</name>
    <dbReference type="NCBI Taxonomy" id="375"/>
    <lineage>
        <taxon>Bacteria</taxon>
        <taxon>Pseudomonadati</taxon>
        <taxon>Pseudomonadota</taxon>
        <taxon>Alphaproteobacteria</taxon>
        <taxon>Hyphomicrobiales</taxon>
        <taxon>Nitrobacteraceae</taxon>
        <taxon>Bradyrhizobium</taxon>
    </lineage>
</organism>
<dbReference type="Proteomes" id="UP000030377">
    <property type="component" value="Unassembled WGS sequence"/>
</dbReference>
<dbReference type="eggNOG" id="COG0277">
    <property type="taxonomic scope" value="Bacteria"/>
</dbReference>
<name>A0A0A3XHI8_BRAJP</name>
<dbReference type="GO" id="GO:0022904">
    <property type="term" value="P:respiratory electron transport chain"/>
    <property type="evidence" value="ECO:0007669"/>
    <property type="project" value="TreeGrafter"/>
</dbReference>
<keyword evidence="4" id="KW-0274">FAD</keyword>
<evidence type="ECO:0000313" key="6">
    <source>
        <dbReference type="EMBL" id="KGT73785.1"/>
    </source>
</evidence>
<dbReference type="InterPro" id="IPR051264">
    <property type="entry name" value="FAD-oxidored/transferase_4"/>
</dbReference>
<evidence type="ECO:0000259" key="5">
    <source>
        <dbReference type="PROSITE" id="PS51387"/>
    </source>
</evidence>
<dbReference type="SUPFAM" id="SSF55103">
    <property type="entry name" value="FAD-linked oxidases, C-terminal domain"/>
    <property type="match status" value="1"/>
</dbReference>
<keyword evidence="3" id="KW-0285">Flavoprotein</keyword>
<dbReference type="Pfam" id="PF02913">
    <property type="entry name" value="FAD-oxidase_C"/>
    <property type="match status" value="1"/>
</dbReference>
<dbReference type="Gene3D" id="3.30.465.10">
    <property type="match status" value="1"/>
</dbReference>
<gene>
    <name evidence="6" type="ORF">MA20_42035</name>
</gene>
<proteinExistence type="inferred from homology"/>
<dbReference type="Gene3D" id="1.10.45.10">
    <property type="entry name" value="Vanillyl-alcohol Oxidase, Chain A, domain 4"/>
    <property type="match status" value="1"/>
</dbReference>
<dbReference type="Gene3D" id="3.30.43.10">
    <property type="entry name" value="Uridine Diphospho-n-acetylenolpyruvylglucosamine Reductase, domain 2"/>
    <property type="match status" value="1"/>
</dbReference>
<dbReference type="FunFam" id="1.10.45.10:FF:000001">
    <property type="entry name" value="D-lactate dehydrogenase mitochondrial"/>
    <property type="match status" value="1"/>
</dbReference>
<dbReference type="EMBL" id="JRPN01000040">
    <property type="protein sequence ID" value="KGT73785.1"/>
    <property type="molecule type" value="Genomic_DNA"/>
</dbReference>
<reference evidence="6 7" key="1">
    <citation type="submission" date="2014-09" db="EMBL/GenBank/DDBJ databases">
        <title>Draft genome of Bradyrhizobium japonicum Is-34.</title>
        <authorList>
            <person name="Tsurumaru H."/>
            <person name="Yamakawa T."/>
            <person name="Hashimoto S."/>
            <person name="Okizaki K."/>
            <person name="Kanesaki Y."/>
            <person name="Yoshikawa H."/>
            <person name="Yajima S."/>
        </authorList>
    </citation>
    <scope>NUCLEOTIDE SEQUENCE [LARGE SCALE GENOMIC DNA]</scope>
    <source>
        <strain evidence="6 7">Is-34</strain>
    </source>
</reference>
<protein>
    <submittedName>
        <fullName evidence="6">2-hydroxyacid dehydrogenase</fullName>
    </submittedName>
</protein>
<dbReference type="InterPro" id="IPR004113">
    <property type="entry name" value="FAD-bd_oxidored_4_C"/>
</dbReference>
<dbReference type="GO" id="GO:0003824">
    <property type="term" value="F:catalytic activity"/>
    <property type="evidence" value="ECO:0007669"/>
    <property type="project" value="InterPro"/>
</dbReference>
<dbReference type="InterPro" id="IPR036318">
    <property type="entry name" value="FAD-bd_PCMH-like_sf"/>
</dbReference>